<reference evidence="1 2" key="1">
    <citation type="journal article" date="2022" name="DNA Res.">
        <title>Chromosomal-level genome assembly of the orchid tree Bauhinia variegata (Leguminosae; Cercidoideae) supports the allotetraploid origin hypothesis of Bauhinia.</title>
        <authorList>
            <person name="Zhong Y."/>
            <person name="Chen Y."/>
            <person name="Zheng D."/>
            <person name="Pang J."/>
            <person name="Liu Y."/>
            <person name="Luo S."/>
            <person name="Meng S."/>
            <person name="Qian L."/>
            <person name="Wei D."/>
            <person name="Dai S."/>
            <person name="Zhou R."/>
        </authorList>
    </citation>
    <scope>NUCLEOTIDE SEQUENCE [LARGE SCALE GENOMIC DNA]</scope>
    <source>
        <strain evidence="1">BV-YZ2020</strain>
    </source>
</reference>
<dbReference type="EMBL" id="CM039431">
    <property type="protein sequence ID" value="KAI4338275.1"/>
    <property type="molecule type" value="Genomic_DNA"/>
</dbReference>
<gene>
    <name evidence="1" type="ORF">L6164_016617</name>
</gene>
<keyword evidence="2" id="KW-1185">Reference proteome</keyword>
<organism evidence="1 2">
    <name type="scientific">Bauhinia variegata</name>
    <name type="common">Purple orchid tree</name>
    <name type="synonym">Phanera variegata</name>
    <dbReference type="NCBI Taxonomy" id="167791"/>
    <lineage>
        <taxon>Eukaryota</taxon>
        <taxon>Viridiplantae</taxon>
        <taxon>Streptophyta</taxon>
        <taxon>Embryophyta</taxon>
        <taxon>Tracheophyta</taxon>
        <taxon>Spermatophyta</taxon>
        <taxon>Magnoliopsida</taxon>
        <taxon>eudicotyledons</taxon>
        <taxon>Gunneridae</taxon>
        <taxon>Pentapetalae</taxon>
        <taxon>rosids</taxon>
        <taxon>fabids</taxon>
        <taxon>Fabales</taxon>
        <taxon>Fabaceae</taxon>
        <taxon>Cercidoideae</taxon>
        <taxon>Cercideae</taxon>
        <taxon>Bauhiniinae</taxon>
        <taxon>Bauhinia</taxon>
    </lineage>
</organism>
<protein>
    <submittedName>
        <fullName evidence="1">Uncharacterized protein</fullName>
    </submittedName>
</protein>
<sequence>MKTPLLTLSFLLFAFTTQADIVLDTNGKAGNSTYPVNVLKPFSEIDLGKPLRFLPLIRIGIIPTDTFLNIEFVHTPVGVSSVNWITVKDLGETWTVGIGGPEDHEGSETLGGLFKINKSDLGYKLSFLPYINGPLSGDIGTYIDDDRKWRLVVTNGEPCVVVFQKVVVESS</sequence>
<evidence type="ECO:0000313" key="1">
    <source>
        <dbReference type="EMBL" id="KAI4338275.1"/>
    </source>
</evidence>
<dbReference type="Proteomes" id="UP000828941">
    <property type="component" value="Chromosome 6"/>
</dbReference>
<name>A0ACB9NP59_BAUVA</name>
<evidence type="ECO:0000313" key="2">
    <source>
        <dbReference type="Proteomes" id="UP000828941"/>
    </source>
</evidence>
<proteinExistence type="predicted"/>
<accession>A0ACB9NP59</accession>
<comment type="caution">
    <text evidence="1">The sequence shown here is derived from an EMBL/GenBank/DDBJ whole genome shotgun (WGS) entry which is preliminary data.</text>
</comment>